<dbReference type="Pfam" id="PF00483">
    <property type="entry name" value="NTP_transferase"/>
    <property type="match status" value="1"/>
</dbReference>
<evidence type="ECO:0000256" key="17">
    <source>
        <dbReference type="ARBA" id="ARBA00048247"/>
    </source>
</evidence>
<sequence>MMNRYAVVLAAGQGTRMKSKLYKVLHPVCGKPMVEHVVDQISQLEPEEIVTIVGHGAEQVQTHLQNRSVFALQEEQLGTAHAVLQAKEVLGDKEGVTLVVCGDTPLIQGHTMEALMKYHHEKRAKATILTTVLDNPAGYGRIIRDDLGIVEKIVEQKDASEKEQRVNEINTGTYCFDNQALFEALAKVSNENAQGEYYLPDVIKILKDEDEVVAAYRMENAKESLGVNDRVALAEAQEIMRHRINEKHMRNGVTLIDPANTYIDVDVEIGQDTIIGPNVAIHGKTVIGADCEITGASVLDNAILGERVEVRHSSIYDSKVGDDVQVGPYSHLRPESEISEGVKIGNFVETKKATIGKNSKIPHFIYMGDAEIGENVNIGCGSIAVNYDGKNKAKTIIGDDVFIGCNSNLVAPVKVGNRAFVAAGTTVTKDVPEDALAISRVKQENKEGYAKKIKFWEVRSFNNIKFYTKRDIERIF</sequence>
<comment type="cofactor">
    <cofactor evidence="20">
        <name>Mg(2+)</name>
        <dbReference type="ChEBI" id="CHEBI:18420"/>
    </cofactor>
    <text evidence="20">Binds 1 Mg(2+) ion per subunit.</text>
</comment>
<feature type="region of interest" description="Linker" evidence="20">
    <location>
        <begin position="231"/>
        <end position="251"/>
    </location>
</feature>
<comment type="subcellular location">
    <subcellularLocation>
        <location evidence="1 20">Cytoplasm</location>
    </subcellularLocation>
</comment>
<feature type="region of interest" description="Pyrophosphorylase" evidence="20">
    <location>
        <begin position="1"/>
        <end position="230"/>
    </location>
</feature>
<proteinExistence type="inferred from homology"/>
<dbReference type="EC" id="2.3.1.157" evidence="20"/>
<dbReference type="PROSITE" id="PS00101">
    <property type="entry name" value="HEXAPEP_TRANSFERASES"/>
    <property type="match status" value="1"/>
</dbReference>
<dbReference type="PANTHER" id="PTHR43584:SF3">
    <property type="entry name" value="BIFUNCTIONAL PROTEIN GLMU"/>
    <property type="match status" value="1"/>
</dbReference>
<comment type="pathway">
    <text evidence="2 20">Nucleotide-sugar biosynthesis; UDP-N-acetyl-alpha-D-glucosamine biosynthesis; N-acetyl-alpha-D-glucosamine 1-phosphate from alpha-D-glucosamine 6-phosphate (route II): step 2/2.</text>
</comment>
<dbReference type="AlphaFoldDB" id="W7BFX9"/>
<dbReference type="UniPathway" id="UPA00113">
    <property type="reaction ID" value="UER00532"/>
</dbReference>
<evidence type="ECO:0000259" key="21">
    <source>
        <dbReference type="Pfam" id="PF00483"/>
    </source>
</evidence>
<protein>
    <recommendedName>
        <fullName evidence="20">Bifunctional protein GlmU</fullName>
    </recommendedName>
    <domain>
        <recommendedName>
            <fullName evidence="20">UDP-N-acetylglucosamine pyrophosphorylase</fullName>
            <ecNumber evidence="20">2.7.7.23</ecNumber>
        </recommendedName>
        <alternativeName>
            <fullName evidence="20">N-acetylglucosamine-1-phosphate uridyltransferase</fullName>
        </alternativeName>
    </domain>
    <domain>
        <recommendedName>
            <fullName evidence="20">Glucosamine-1-phosphate N-acetyltransferase</fullName>
            <ecNumber evidence="20">2.3.1.157</ecNumber>
        </recommendedName>
    </domain>
</protein>
<comment type="caution">
    <text evidence="20">Lacks conserved residue(s) required for the propagation of feature annotation.</text>
</comment>
<dbReference type="UniPathway" id="UPA00973"/>
<keyword evidence="6 20" id="KW-0963">Cytoplasm</keyword>
<dbReference type="Pfam" id="PF00132">
    <property type="entry name" value="Hexapep"/>
    <property type="match status" value="1"/>
</dbReference>
<evidence type="ECO:0000256" key="2">
    <source>
        <dbReference type="ARBA" id="ARBA00005166"/>
    </source>
</evidence>
<keyword evidence="8 20" id="KW-0548">Nucleotidyltransferase</keyword>
<evidence type="ECO:0000313" key="23">
    <source>
        <dbReference type="Proteomes" id="UP000019253"/>
    </source>
</evidence>
<evidence type="ECO:0000256" key="16">
    <source>
        <dbReference type="ARBA" id="ARBA00023316"/>
    </source>
</evidence>
<feature type="active site" description="Proton acceptor" evidence="20">
    <location>
        <position position="363"/>
    </location>
</feature>
<keyword evidence="15 20" id="KW-0012">Acyltransferase</keyword>
<dbReference type="NCBIfam" id="NF010934">
    <property type="entry name" value="PRK14354.1"/>
    <property type="match status" value="1"/>
</dbReference>
<feature type="binding site" evidence="20">
    <location>
        <position position="377"/>
    </location>
    <ligand>
        <name>UDP-N-acetyl-alpha-D-glucosamine</name>
        <dbReference type="ChEBI" id="CHEBI:57705"/>
    </ligand>
</feature>
<keyword evidence="14 20" id="KW-0511">Multifunctional enzyme</keyword>
<keyword evidence="7 20" id="KW-0808">Transferase</keyword>
<evidence type="ECO:0000256" key="4">
    <source>
        <dbReference type="ARBA" id="ARBA00007707"/>
    </source>
</evidence>
<comment type="caution">
    <text evidence="22">The sequence shown here is derived from an EMBL/GenBank/DDBJ whole genome shotgun (WGS) entry which is preliminary data.</text>
</comment>
<feature type="binding site" evidence="20">
    <location>
        <position position="170"/>
    </location>
    <ligand>
        <name>UDP-N-acetyl-alpha-D-glucosamine</name>
        <dbReference type="ChEBI" id="CHEBI:57705"/>
    </ligand>
</feature>
<dbReference type="PATRIC" id="fig|1265819.5.peg.2699"/>
<reference evidence="22 23" key="1">
    <citation type="journal article" date="2014" name="Int. J. Syst. Evol. Microbiol.">
        <title>Listeria floridensis sp. nov., Listeria aquatica sp. nov., Listeria cornellensis sp. nov., Listeria riparia sp. nov. and Listeria grandensis sp. nov., from agricultural and natural environments.</title>
        <authorList>
            <person name="den Bakker H.C."/>
            <person name="Warchocki S."/>
            <person name="Wright E.M."/>
            <person name="Allred A.F."/>
            <person name="Ahlstrom C."/>
            <person name="Manuel C.S."/>
            <person name="Stasiewicz M.J."/>
            <person name="Burrell A."/>
            <person name="Roof S."/>
            <person name="Strawn L."/>
            <person name="Fortes E.D."/>
            <person name="Nightingale K.K."/>
            <person name="Kephart D."/>
            <person name="Wiedmann M."/>
        </authorList>
    </citation>
    <scope>NUCLEOTIDE SEQUENCE [LARGE SCALE GENOMIC DNA]</scope>
    <source>
        <strain evidence="23">FSL F6-971</strain>
    </source>
</reference>
<feature type="region of interest" description="N-acetyltransferase" evidence="20">
    <location>
        <begin position="252"/>
        <end position="476"/>
    </location>
</feature>
<dbReference type="OrthoDB" id="9775031at2"/>
<evidence type="ECO:0000256" key="11">
    <source>
        <dbReference type="ARBA" id="ARBA00022842"/>
    </source>
</evidence>
<evidence type="ECO:0000256" key="9">
    <source>
        <dbReference type="ARBA" id="ARBA00022723"/>
    </source>
</evidence>
<dbReference type="EC" id="2.7.7.23" evidence="20"/>
<evidence type="ECO:0000313" key="22">
    <source>
        <dbReference type="EMBL" id="EUJ22091.1"/>
    </source>
</evidence>
<evidence type="ECO:0000256" key="3">
    <source>
        <dbReference type="ARBA" id="ARBA00005208"/>
    </source>
</evidence>
<feature type="domain" description="Nucleotidyl transferase" evidence="21">
    <location>
        <begin position="6"/>
        <end position="217"/>
    </location>
</feature>
<feature type="binding site" evidence="20">
    <location>
        <position position="73"/>
    </location>
    <ligand>
        <name>UDP-N-acetyl-alpha-D-glucosamine</name>
        <dbReference type="ChEBI" id="CHEBI:57705"/>
    </ligand>
</feature>
<feature type="binding site" evidence="20">
    <location>
        <position position="228"/>
    </location>
    <ligand>
        <name>Mg(2+)</name>
        <dbReference type="ChEBI" id="CHEBI:18420"/>
    </ligand>
</feature>
<evidence type="ECO:0000256" key="6">
    <source>
        <dbReference type="ARBA" id="ARBA00022490"/>
    </source>
</evidence>
<feature type="binding site" evidence="20">
    <location>
        <position position="351"/>
    </location>
    <ligand>
        <name>UDP-N-acetyl-alpha-D-glucosamine</name>
        <dbReference type="ChEBI" id="CHEBI:57705"/>
    </ligand>
</feature>
<evidence type="ECO:0000256" key="13">
    <source>
        <dbReference type="ARBA" id="ARBA00022984"/>
    </source>
</evidence>
<dbReference type="RefSeq" id="WP_051998634.1">
    <property type="nucleotide sequence ID" value="NZ_AODD01000024.1"/>
</dbReference>
<dbReference type="GO" id="GO:0009245">
    <property type="term" value="P:lipid A biosynthetic process"/>
    <property type="evidence" value="ECO:0007669"/>
    <property type="project" value="UniProtKB-UniRule"/>
</dbReference>
<feature type="binding site" evidence="20">
    <location>
        <begin position="386"/>
        <end position="387"/>
    </location>
    <ligand>
        <name>acetyl-CoA</name>
        <dbReference type="ChEBI" id="CHEBI:57288"/>
    </ligand>
</feature>
<evidence type="ECO:0000256" key="5">
    <source>
        <dbReference type="ARBA" id="ARBA00007947"/>
    </source>
</evidence>
<evidence type="ECO:0000256" key="12">
    <source>
        <dbReference type="ARBA" id="ARBA00022960"/>
    </source>
</evidence>
<evidence type="ECO:0000256" key="8">
    <source>
        <dbReference type="ARBA" id="ARBA00022695"/>
    </source>
</evidence>
<comment type="subunit">
    <text evidence="20">Homotrimer.</text>
</comment>
<dbReference type="GO" id="GO:0016020">
    <property type="term" value="C:membrane"/>
    <property type="evidence" value="ECO:0007669"/>
    <property type="project" value="GOC"/>
</dbReference>
<name>W7BFX9_9LIST</name>
<feature type="binding site" evidence="20">
    <location>
        <position position="333"/>
    </location>
    <ligand>
        <name>UDP-N-acetyl-alpha-D-glucosamine</name>
        <dbReference type="ChEBI" id="CHEBI:57705"/>
    </ligand>
</feature>
<keyword evidence="10 20" id="KW-0677">Repeat</keyword>
<dbReference type="GO" id="GO:0003977">
    <property type="term" value="F:UDP-N-acetylglucosamine diphosphorylase activity"/>
    <property type="evidence" value="ECO:0007669"/>
    <property type="project" value="UniProtKB-UniRule"/>
</dbReference>
<comment type="pathway">
    <text evidence="20">Bacterial outer membrane biogenesis; LPS lipid A biosynthesis.</text>
</comment>
<dbReference type="SUPFAM" id="SSF51161">
    <property type="entry name" value="Trimeric LpxA-like enzymes"/>
    <property type="match status" value="1"/>
</dbReference>
<keyword evidence="16 20" id="KW-0961">Cell wall biogenesis/degradation</keyword>
<dbReference type="GO" id="GO:0006048">
    <property type="term" value="P:UDP-N-acetylglucosamine biosynthetic process"/>
    <property type="evidence" value="ECO:0007669"/>
    <property type="project" value="UniProtKB-UniPathway"/>
</dbReference>
<dbReference type="GO" id="GO:0071555">
    <property type="term" value="P:cell wall organization"/>
    <property type="evidence" value="ECO:0007669"/>
    <property type="project" value="UniProtKB-KW"/>
</dbReference>
<accession>W7BFX9</accession>
<dbReference type="CDD" id="cd03353">
    <property type="entry name" value="LbH_GlmU_C"/>
    <property type="match status" value="1"/>
</dbReference>
<keyword evidence="13 20" id="KW-0573">Peptidoglycan synthesis</keyword>
<feature type="binding site" evidence="20">
    <location>
        <position position="23"/>
    </location>
    <ligand>
        <name>UDP-N-acetyl-alpha-D-glucosamine</name>
        <dbReference type="ChEBI" id="CHEBI:57705"/>
    </ligand>
</feature>
<comment type="catalytic activity">
    <reaction evidence="17 20">
        <text>alpha-D-glucosamine 1-phosphate + acetyl-CoA = N-acetyl-alpha-D-glucosamine 1-phosphate + CoA + H(+)</text>
        <dbReference type="Rhea" id="RHEA:13725"/>
        <dbReference type="ChEBI" id="CHEBI:15378"/>
        <dbReference type="ChEBI" id="CHEBI:57287"/>
        <dbReference type="ChEBI" id="CHEBI:57288"/>
        <dbReference type="ChEBI" id="CHEBI:57776"/>
        <dbReference type="ChEBI" id="CHEBI:58516"/>
        <dbReference type="EC" id="2.3.1.157"/>
    </reaction>
</comment>
<dbReference type="PANTHER" id="PTHR43584">
    <property type="entry name" value="NUCLEOTIDYL TRANSFERASE"/>
    <property type="match status" value="1"/>
</dbReference>
<organism evidence="22 23">
    <name type="scientific">Listeria grandensis FSL F6-0971</name>
    <dbReference type="NCBI Taxonomy" id="1265819"/>
    <lineage>
        <taxon>Bacteria</taxon>
        <taxon>Bacillati</taxon>
        <taxon>Bacillota</taxon>
        <taxon>Bacilli</taxon>
        <taxon>Bacillales</taxon>
        <taxon>Listeriaceae</taxon>
        <taxon>Listeria</taxon>
    </lineage>
</organism>
<feature type="binding site" evidence="20">
    <location>
        <position position="155"/>
    </location>
    <ligand>
        <name>UDP-N-acetyl-alpha-D-glucosamine</name>
        <dbReference type="ChEBI" id="CHEBI:57705"/>
    </ligand>
</feature>
<dbReference type="GO" id="GO:0009252">
    <property type="term" value="P:peptidoglycan biosynthetic process"/>
    <property type="evidence" value="ECO:0007669"/>
    <property type="project" value="UniProtKB-UniRule"/>
</dbReference>
<dbReference type="Gene3D" id="3.90.550.10">
    <property type="entry name" value="Spore Coat Polysaccharide Biosynthesis Protein SpsA, Chain A"/>
    <property type="match status" value="1"/>
</dbReference>
<feature type="binding site" evidence="20">
    <location>
        <position position="228"/>
    </location>
    <ligand>
        <name>UDP-N-acetyl-alpha-D-glucosamine</name>
        <dbReference type="ChEBI" id="CHEBI:57705"/>
    </ligand>
</feature>
<dbReference type="InterPro" id="IPR005835">
    <property type="entry name" value="NTP_transferase_dom"/>
</dbReference>
<dbReference type="Gene3D" id="2.160.10.10">
    <property type="entry name" value="Hexapeptide repeat proteins"/>
    <property type="match status" value="1"/>
</dbReference>
<evidence type="ECO:0000256" key="18">
    <source>
        <dbReference type="ARBA" id="ARBA00048493"/>
    </source>
</evidence>
<dbReference type="Proteomes" id="UP000019253">
    <property type="component" value="Unassembled WGS sequence"/>
</dbReference>
<dbReference type="InterPro" id="IPR005882">
    <property type="entry name" value="Bifunctional_GlmU"/>
</dbReference>
<dbReference type="GO" id="GO:0000287">
    <property type="term" value="F:magnesium ion binding"/>
    <property type="evidence" value="ECO:0007669"/>
    <property type="project" value="UniProtKB-UniRule"/>
</dbReference>
<dbReference type="STRING" id="1265819.PGRAN_13543"/>
<evidence type="ECO:0000256" key="19">
    <source>
        <dbReference type="ARBA" id="ARBA00049628"/>
    </source>
</evidence>
<comment type="catalytic activity">
    <reaction evidence="18 20">
        <text>N-acetyl-alpha-D-glucosamine 1-phosphate + UTP + H(+) = UDP-N-acetyl-alpha-D-glucosamine + diphosphate</text>
        <dbReference type="Rhea" id="RHEA:13509"/>
        <dbReference type="ChEBI" id="CHEBI:15378"/>
        <dbReference type="ChEBI" id="CHEBI:33019"/>
        <dbReference type="ChEBI" id="CHEBI:46398"/>
        <dbReference type="ChEBI" id="CHEBI:57705"/>
        <dbReference type="ChEBI" id="CHEBI:57776"/>
        <dbReference type="EC" id="2.7.7.23"/>
    </reaction>
</comment>
<evidence type="ECO:0000256" key="1">
    <source>
        <dbReference type="ARBA" id="ARBA00004496"/>
    </source>
</evidence>
<evidence type="ECO:0000256" key="7">
    <source>
        <dbReference type="ARBA" id="ARBA00022679"/>
    </source>
</evidence>
<dbReference type="GO" id="GO:0019134">
    <property type="term" value="F:glucosamine-1-phosphate N-acetyltransferase activity"/>
    <property type="evidence" value="ECO:0007669"/>
    <property type="project" value="UniProtKB-UniRule"/>
</dbReference>
<feature type="binding site" evidence="20">
    <location>
        <position position="440"/>
    </location>
    <ligand>
        <name>acetyl-CoA</name>
        <dbReference type="ChEBI" id="CHEBI:57288"/>
    </ligand>
</feature>
<dbReference type="GO" id="GO:0000902">
    <property type="term" value="P:cell morphogenesis"/>
    <property type="evidence" value="ECO:0007669"/>
    <property type="project" value="UniProtKB-UniRule"/>
</dbReference>
<evidence type="ECO:0000256" key="20">
    <source>
        <dbReference type="HAMAP-Rule" id="MF_01631"/>
    </source>
</evidence>
<dbReference type="CDD" id="cd02540">
    <property type="entry name" value="GT2_GlmU_N_bac"/>
    <property type="match status" value="1"/>
</dbReference>
<comment type="function">
    <text evidence="19 20">Catalyzes the last two sequential reactions in the de novo biosynthetic pathway for UDP-N-acetylglucosamine (UDP-GlcNAc). The C-terminal domain catalyzes the transfer of acetyl group from acetyl coenzyme A to glucosamine-1-phosphate (GlcN-1-P) to produce N-acetylglucosamine-1-phosphate (GlcNAc-1-P), which is converted into UDP-GlcNAc by the transfer of uridine 5-monophosphate (from uridine 5-triphosphate), a reaction catalyzed by the N-terminal domain.</text>
</comment>
<comment type="similarity">
    <text evidence="5 20">In the N-terminal section; belongs to the N-acetylglucosamine-1-phosphate uridyltransferase family.</text>
</comment>
<comment type="similarity">
    <text evidence="4 20">In the C-terminal section; belongs to the transferase hexapeptide repeat family.</text>
</comment>
<dbReference type="HAMAP" id="MF_01631">
    <property type="entry name" value="GlmU"/>
    <property type="match status" value="1"/>
</dbReference>
<dbReference type="SUPFAM" id="SSF53448">
    <property type="entry name" value="Nucleotide-diphospho-sugar transferases"/>
    <property type="match status" value="1"/>
</dbReference>
<feature type="binding site" evidence="20">
    <location>
        <position position="140"/>
    </location>
    <ligand>
        <name>UDP-N-acetyl-alpha-D-glucosamine</name>
        <dbReference type="ChEBI" id="CHEBI:57705"/>
    </ligand>
</feature>
<dbReference type="GO" id="GO:0005737">
    <property type="term" value="C:cytoplasm"/>
    <property type="evidence" value="ECO:0007669"/>
    <property type="project" value="UniProtKB-SubCell"/>
</dbReference>
<feature type="binding site" evidence="20">
    <location>
        <begin position="9"/>
        <end position="12"/>
    </location>
    <ligand>
        <name>UDP-N-acetyl-alpha-D-glucosamine</name>
        <dbReference type="ChEBI" id="CHEBI:57705"/>
    </ligand>
</feature>
<dbReference type="NCBIfam" id="TIGR01173">
    <property type="entry name" value="glmU"/>
    <property type="match status" value="1"/>
</dbReference>
<feature type="binding site" evidence="20">
    <location>
        <begin position="78"/>
        <end position="79"/>
    </location>
    <ligand>
        <name>UDP-N-acetyl-alpha-D-glucosamine</name>
        <dbReference type="ChEBI" id="CHEBI:57705"/>
    </ligand>
</feature>
<evidence type="ECO:0000256" key="10">
    <source>
        <dbReference type="ARBA" id="ARBA00022737"/>
    </source>
</evidence>
<feature type="binding site" evidence="20">
    <location>
        <position position="423"/>
    </location>
    <ligand>
        <name>acetyl-CoA</name>
        <dbReference type="ChEBI" id="CHEBI:57288"/>
    </ligand>
</feature>
<gene>
    <name evidence="20 22" type="primary">glmU</name>
    <name evidence="22" type="ORF">PGRAN_13543</name>
</gene>
<evidence type="ECO:0000256" key="15">
    <source>
        <dbReference type="ARBA" id="ARBA00023315"/>
    </source>
</evidence>
<dbReference type="InterPro" id="IPR029044">
    <property type="entry name" value="Nucleotide-diphossugar_trans"/>
</dbReference>
<feature type="binding site" evidence="20">
    <location>
        <position position="103"/>
    </location>
    <ligand>
        <name>Mg(2+)</name>
        <dbReference type="ChEBI" id="CHEBI:18420"/>
    </ligand>
</feature>
<keyword evidence="11 20" id="KW-0460">Magnesium</keyword>
<keyword evidence="12 20" id="KW-0133">Cell shape</keyword>
<dbReference type="GO" id="GO:0008360">
    <property type="term" value="P:regulation of cell shape"/>
    <property type="evidence" value="ECO:0007669"/>
    <property type="project" value="UniProtKB-KW"/>
</dbReference>
<dbReference type="InterPro" id="IPR050065">
    <property type="entry name" value="GlmU-like"/>
</dbReference>
<dbReference type="EMBL" id="AODD01000024">
    <property type="protein sequence ID" value="EUJ22091.1"/>
    <property type="molecule type" value="Genomic_DNA"/>
</dbReference>
<feature type="binding site" evidence="20">
    <location>
        <position position="366"/>
    </location>
    <ligand>
        <name>UDP-N-acetyl-alpha-D-glucosamine</name>
        <dbReference type="ChEBI" id="CHEBI:57705"/>
    </ligand>
</feature>
<dbReference type="InterPro" id="IPR018357">
    <property type="entry name" value="Hexapep_transf_CS"/>
</dbReference>
<dbReference type="InterPro" id="IPR038009">
    <property type="entry name" value="GlmU_C_LbH"/>
</dbReference>
<dbReference type="InterPro" id="IPR011004">
    <property type="entry name" value="Trimer_LpxA-like_sf"/>
</dbReference>
<evidence type="ECO:0000256" key="14">
    <source>
        <dbReference type="ARBA" id="ARBA00023268"/>
    </source>
</evidence>
<keyword evidence="23" id="KW-1185">Reference proteome</keyword>
<keyword evidence="9 20" id="KW-0479">Metal-binding</keyword>
<comment type="pathway">
    <text evidence="3 20">Nucleotide-sugar biosynthesis; UDP-N-acetyl-alpha-D-glucosamine biosynthesis; UDP-N-acetyl-alpha-D-glucosamine from N-acetyl-alpha-D-glucosamine 1-phosphate: step 1/1.</text>
</comment>
<dbReference type="InterPro" id="IPR001451">
    <property type="entry name" value="Hexapep"/>
</dbReference>